<keyword evidence="2" id="KW-0812">Transmembrane</keyword>
<dbReference type="Pfam" id="PF20155">
    <property type="entry name" value="TMP_3"/>
    <property type="match status" value="1"/>
</dbReference>
<evidence type="ECO:0000256" key="2">
    <source>
        <dbReference type="SAM" id="Phobius"/>
    </source>
</evidence>
<proteinExistence type="predicted"/>
<feature type="coiled-coil region" evidence="1">
    <location>
        <begin position="368"/>
        <end position="420"/>
    </location>
</feature>
<gene>
    <name evidence="4" type="ORF">NB700_001330</name>
</gene>
<keyword evidence="1" id="KW-0175">Coiled coil</keyword>
<feature type="coiled-coil region" evidence="1">
    <location>
        <begin position="619"/>
        <end position="646"/>
    </location>
</feature>
<dbReference type="PANTHER" id="PTHR23159:SF31">
    <property type="entry name" value="CENTROSOME-ASSOCIATED PROTEIN CEP250 ISOFORM X1"/>
    <property type="match status" value="1"/>
</dbReference>
<feature type="transmembrane region" description="Helical" evidence="2">
    <location>
        <begin position="340"/>
        <end position="368"/>
    </location>
</feature>
<reference evidence="4 5" key="1">
    <citation type="submission" date="2022-06" db="EMBL/GenBank/DDBJ databases">
        <title>Dynamics of rice microbiomes reveals core vertical transmitted seed endophytes.</title>
        <authorList>
            <person name="Liao K."/>
            <person name="Zhang X."/>
        </authorList>
    </citation>
    <scope>NUCLEOTIDE SEQUENCE [LARGE SCALE GENOMIC DNA]</scope>
    <source>
        <strain evidence="4 5">YT10-10-1</strain>
    </source>
</reference>
<evidence type="ECO:0000313" key="5">
    <source>
        <dbReference type="Proteomes" id="UP001320843"/>
    </source>
</evidence>
<dbReference type="Proteomes" id="UP001320843">
    <property type="component" value="Unassembled WGS sequence"/>
</dbReference>
<keyword evidence="5" id="KW-1185">Reference proteome</keyword>
<feature type="transmembrane region" description="Helical" evidence="2">
    <location>
        <begin position="305"/>
        <end position="328"/>
    </location>
</feature>
<evidence type="ECO:0000256" key="1">
    <source>
        <dbReference type="SAM" id="Coils"/>
    </source>
</evidence>
<keyword evidence="2" id="KW-0472">Membrane</keyword>
<comment type="caution">
    <text evidence="4">The sequence shown here is derived from an EMBL/GenBank/DDBJ whole genome shotgun (WGS) entry which is preliminary data.</text>
</comment>
<accession>A0ABT3DU01</accession>
<evidence type="ECO:0000259" key="3">
    <source>
        <dbReference type="Pfam" id="PF20155"/>
    </source>
</evidence>
<protein>
    <recommendedName>
        <fullName evidence="3">Tape measure protein N-terminal domain-containing protein</fullName>
    </recommendedName>
</protein>
<feature type="domain" description="Tape measure protein N-terminal" evidence="3">
    <location>
        <begin position="88"/>
        <end position="258"/>
    </location>
</feature>
<evidence type="ECO:0000313" key="4">
    <source>
        <dbReference type="EMBL" id="MCW0398774.1"/>
    </source>
</evidence>
<feature type="coiled-coil region" evidence="1">
    <location>
        <begin position="531"/>
        <end position="563"/>
    </location>
</feature>
<sequence length="1007" mass="105210">MSISANAASLRVRISADLADIKQGLALLRGDLSSLKKTAESSMPNMGGWTGGLKAVRNQVLGLAAAYASIASLHTLGDMADEATALRGRVRAAKGDYEGILKVAQDTRTGLTSTVDLYARMERSTRSQGLSQQRLLKLTNSVNQAIKLSYTSTGAGEAAVMQFGQALASGALRGDELNSVLEQTPRLAEAIANGAGISVGQLKQVAQQGKLTTDVLIKALESQSGVLEKEFAAMPQTIGDAMTQLRNSFLDYVGDVDQSTGASQQFAAAIRKLATDLPRYLDPLLVVAAKLVENFDTLAVAVGTYFAVQAVAAAVSGITALIRGFAALRTAIVAVELSAVGLRAALATMGGPITLAIAALTAGIYYLYQRTQDAKRAAEEHTAALEANKNMALASKDAALADAKAKRQQAVDTLKAARAAFEEARYKSQAVGTDIGGGGPMGMPRVSMGNADGGVQKARSAMLSAAQQLDDWDKQIKALESATVDSVEKTTSNALSATGKAIAASNALTRDEVQRQLKALDQLYADNLVGIKAYYAQREQLQKRAIDLEIEQARAELAVATAKNSATGQDSTSVLEKRRNLEEKILTLQRDRAEVGITGARDQKAAEEELAKSVEEIYIRQLEQQGQLATARRSELEAQYKDLKAKLRAGGDLDSVARVNLYIDTQVAKTQLEQFATKASATTSQLSAQESAISAQMEAGTLGYVEGEKRLEAVRQQARTTLARLLADQKAYLATLDPNSPEYAQAVTGMAQLQTDLANVSASLNQTRQGFEDSGYSAVSNFLTNIRQGSMTAAEAFRQLVADFAAGVADMYSQTLGKQAISMISSLFGGGAGEDASAGTATAAASTGIALTTASTTAAGILTTAGTTLAATIVAAAQAAAATLAAANSTSILGAAHAGGVAGSFTMFRSGINPAIFAGAPRYHTGGVAGLTSKEVPAILERGETIRTRQQERALQARQAQRSGGDRVTTPIVAIGDDAVANALAGAAGENVVITHVRNNWGTLSRD</sequence>
<dbReference type="InterPro" id="IPR013491">
    <property type="entry name" value="Tape_meas_N"/>
</dbReference>
<dbReference type="RefSeq" id="WP_267082242.1">
    <property type="nucleotide sequence ID" value="NZ_CP099530.1"/>
</dbReference>
<name>A0ABT3DU01_9XANT</name>
<keyword evidence="2" id="KW-1133">Transmembrane helix</keyword>
<dbReference type="NCBIfam" id="TIGR02675">
    <property type="entry name" value="tape_meas_nterm"/>
    <property type="match status" value="1"/>
</dbReference>
<dbReference type="EMBL" id="JANFWR010000007">
    <property type="protein sequence ID" value="MCW0398774.1"/>
    <property type="molecule type" value="Genomic_DNA"/>
</dbReference>
<dbReference type="PANTHER" id="PTHR23159">
    <property type="entry name" value="CENTROSOMAL PROTEIN 2"/>
    <property type="match status" value="1"/>
</dbReference>
<organism evidence="4 5">
    <name type="scientific">Xanthomonas sacchari</name>
    <dbReference type="NCBI Taxonomy" id="56458"/>
    <lineage>
        <taxon>Bacteria</taxon>
        <taxon>Pseudomonadati</taxon>
        <taxon>Pseudomonadota</taxon>
        <taxon>Gammaproteobacteria</taxon>
        <taxon>Lysobacterales</taxon>
        <taxon>Lysobacteraceae</taxon>
        <taxon>Xanthomonas</taxon>
    </lineage>
</organism>